<dbReference type="AlphaFoldDB" id="A0A7W7NZR7"/>
<dbReference type="EMBL" id="JACHLI010000001">
    <property type="protein sequence ID" value="MBB4861590.1"/>
    <property type="molecule type" value="Genomic_DNA"/>
</dbReference>
<name>A0A7W7NZR7_PSENT</name>
<comment type="caution">
    <text evidence="1">The sequence shown here is derived from an EMBL/GenBank/DDBJ whole genome shotgun (WGS) entry which is preliminary data.</text>
</comment>
<evidence type="ECO:0000313" key="1">
    <source>
        <dbReference type="EMBL" id="MBB4861590.1"/>
    </source>
</evidence>
<accession>A0A7W7NZR7</accession>
<protein>
    <submittedName>
        <fullName evidence="1">Uncharacterized protein</fullName>
    </submittedName>
</protein>
<dbReference type="RefSeq" id="WP_184585847.1">
    <property type="nucleotide sequence ID" value="NZ_JACHLI010000001.1"/>
</dbReference>
<dbReference type="Proteomes" id="UP000566995">
    <property type="component" value="Unassembled WGS sequence"/>
</dbReference>
<gene>
    <name evidence="1" type="ORF">HNP46_000401</name>
</gene>
<sequence length="134" mass="15360">MANGKASGQKSTLKLLRISAKLDTTNVNINECVMHVVTEFDAIETGSQYRYFELTNKTVRKSDLKKASGNRRTEFFPEFEVFCLPEDQEEAQASLNEACKRYATEKLRIAQAWERLVNKGHETLTAKEFEARCF</sequence>
<reference evidence="1 2" key="1">
    <citation type="submission" date="2020-08" db="EMBL/GenBank/DDBJ databases">
        <title>Functional genomics of gut bacteria from endangered species of beetles.</title>
        <authorList>
            <person name="Carlos-Shanley C."/>
        </authorList>
    </citation>
    <scope>NUCLEOTIDE SEQUENCE [LARGE SCALE GENOMIC DNA]</scope>
    <source>
        <strain evidence="1 2">S00179</strain>
    </source>
</reference>
<organism evidence="1 2">
    <name type="scientific">Pseudomonas nitroreducens</name>
    <dbReference type="NCBI Taxonomy" id="46680"/>
    <lineage>
        <taxon>Bacteria</taxon>
        <taxon>Pseudomonadati</taxon>
        <taxon>Pseudomonadota</taxon>
        <taxon>Gammaproteobacteria</taxon>
        <taxon>Pseudomonadales</taxon>
        <taxon>Pseudomonadaceae</taxon>
        <taxon>Pseudomonas</taxon>
    </lineage>
</organism>
<evidence type="ECO:0000313" key="2">
    <source>
        <dbReference type="Proteomes" id="UP000566995"/>
    </source>
</evidence>
<proteinExistence type="predicted"/>